<dbReference type="Pfam" id="PF01850">
    <property type="entry name" value="PIN"/>
    <property type="match status" value="1"/>
</dbReference>
<keyword evidence="6" id="KW-0800">Toxin</keyword>
<evidence type="ECO:0000256" key="2">
    <source>
        <dbReference type="ARBA" id="ARBA00022722"/>
    </source>
</evidence>
<evidence type="ECO:0000256" key="6">
    <source>
        <dbReference type="HAMAP-Rule" id="MF_00265"/>
    </source>
</evidence>
<accession>Q6N490</accession>
<dbReference type="PANTHER" id="PTHR35901:SF1">
    <property type="entry name" value="EXONUCLEASE VAPC9"/>
    <property type="match status" value="1"/>
</dbReference>
<dbReference type="Proteomes" id="UP000001426">
    <property type="component" value="Chromosome"/>
</dbReference>
<dbReference type="InterPro" id="IPR051619">
    <property type="entry name" value="TypeII_TA_RNase_PINc/VapC"/>
</dbReference>
<keyword evidence="10" id="KW-1185">Reference proteome</keyword>
<protein>
    <recommendedName>
        <fullName evidence="6">Ribonuclease VapC</fullName>
        <shortName evidence="6">RNase VapC</shortName>
        <ecNumber evidence="6">3.1.-.-</ecNumber>
    </recommendedName>
    <alternativeName>
        <fullName evidence="6">Toxin VapC</fullName>
    </alternativeName>
</protein>
<keyword evidence="5 6" id="KW-0460">Magnesium</keyword>
<dbReference type="KEGG" id="rpa:TX73_017850"/>
<reference evidence="9" key="1">
    <citation type="submission" date="2003-07" db="EMBL/GenBank/DDBJ databases">
        <authorList>
            <consortium name="Rhodopseudomonas genome consortium"/>
            <person name="Larimer F."/>
            <person name="Harwood C."/>
        </authorList>
    </citation>
    <scope>NUCLEOTIDE SEQUENCE</scope>
    <source>
        <strain evidence="9">CGA009</strain>
    </source>
</reference>
<dbReference type="InterPro" id="IPR029060">
    <property type="entry name" value="PIN-like_dom_sf"/>
</dbReference>
<dbReference type="InterPro" id="IPR022907">
    <property type="entry name" value="VapC_family"/>
</dbReference>
<evidence type="ECO:0000259" key="7">
    <source>
        <dbReference type="Pfam" id="PF01850"/>
    </source>
</evidence>
<evidence type="ECO:0000313" key="10">
    <source>
        <dbReference type="Proteomes" id="UP000001426"/>
    </source>
</evidence>
<evidence type="ECO:0000313" key="9">
    <source>
        <dbReference type="EMBL" id="WCL93619.1"/>
    </source>
</evidence>
<dbReference type="GO" id="GO:0090729">
    <property type="term" value="F:toxin activity"/>
    <property type="evidence" value="ECO:0007669"/>
    <property type="project" value="UniProtKB-KW"/>
</dbReference>
<dbReference type="InterPro" id="IPR002716">
    <property type="entry name" value="PIN_dom"/>
</dbReference>
<dbReference type="GeneID" id="66894544"/>
<dbReference type="GO" id="GO:0000287">
    <property type="term" value="F:magnesium ion binding"/>
    <property type="evidence" value="ECO:0007669"/>
    <property type="project" value="UniProtKB-UniRule"/>
</dbReference>
<feature type="domain" description="PIN" evidence="7">
    <location>
        <begin position="3"/>
        <end position="123"/>
    </location>
</feature>
<evidence type="ECO:0000256" key="5">
    <source>
        <dbReference type="ARBA" id="ARBA00022842"/>
    </source>
</evidence>
<organism evidence="8">
    <name type="scientific">Rhodopseudomonas palustris (strain ATCC BAA-98 / CGA009)</name>
    <dbReference type="NCBI Taxonomy" id="258594"/>
    <lineage>
        <taxon>Bacteria</taxon>
        <taxon>Pseudomonadati</taxon>
        <taxon>Pseudomonadota</taxon>
        <taxon>Alphaproteobacteria</taxon>
        <taxon>Hyphomicrobiales</taxon>
        <taxon>Nitrobacteraceae</taxon>
        <taxon>Rhodopseudomonas</taxon>
    </lineage>
</organism>
<dbReference type="CDD" id="cd09873">
    <property type="entry name" value="PIN_Pae0151-like"/>
    <property type="match status" value="1"/>
</dbReference>
<dbReference type="PhylomeDB" id="Q6N490"/>
<dbReference type="STRING" id="258594.RPA3449"/>
<dbReference type="GO" id="GO:0016787">
    <property type="term" value="F:hydrolase activity"/>
    <property type="evidence" value="ECO:0007669"/>
    <property type="project" value="UniProtKB-KW"/>
</dbReference>
<name>Q6N490_RHOPA</name>
<sequence length="139" mass="15504">MAYLVDASVAVKWLVTEEDSERAHALLDSDADLLAPRFVFDEVANVLWKKCRLGLLQPDDAISRMHQLPGFFDQIVADADVGKVLALAIKLDHPVYDCIYLQAALDLGFPLVTADTRLTRMARQIPTLTIHDLAKMDMP</sequence>
<dbReference type="SUPFAM" id="SSF88723">
    <property type="entry name" value="PIN domain-like"/>
    <property type="match status" value="1"/>
</dbReference>
<dbReference type="GO" id="GO:0004540">
    <property type="term" value="F:RNA nuclease activity"/>
    <property type="evidence" value="ECO:0007669"/>
    <property type="project" value="InterPro"/>
</dbReference>
<reference evidence="9" key="3">
    <citation type="submission" date="2022-12" db="EMBL/GenBank/DDBJ databases">
        <title>Complete genome sequence of Rhodopseudomonas palustris CGA0092 and corrections to the R. palustris CGA009 genome sequence.</title>
        <authorList>
            <person name="Mazny B.R."/>
            <person name="Sheff O.F."/>
            <person name="LaSarre B."/>
            <person name="McKinlay A."/>
            <person name="McKinlay J.B."/>
        </authorList>
    </citation>
    <scope>NUCLEOTIDE SEQUENCE</scope>
    <source>
        <strain evidence="9">CGA009</strain>
    </source>
</reference>
<evidence type="ECO:0000256" key="4">
    <source>
        <dbReference type="ARBA" id="ARBA00022801"/>
    </source>
</evidence>
<comment type="cofactor">
    <cofactor evidence="6">
        <name>Mg(2+)</name>
        <dbReference type="ChEBI" id="CHEBI:18420"/>
    </cofactor>
</comment>
<dbReference type="EMBL" id="BX572604">
    <property type="protein sequence ID" value="CAE28890.1"/>
    <property type="molecule type" value="Genomic_DNA"/>
</dbReference>
<keyword evidence="1 6" id="KW-1277">Toxin-antitoxin system</keyword>
<dbReference type="eggNOG" id="COG4113">
    <property type="taxonomic scope" value="Bacteria"/>
</dbReference>
<dbReference type="HAMAP" id="MF_00265">
    <property type="entry name" value="VapC_Nob1"/>
    <property type="match status" value="1"/>
</dbReference>
<keyword evidence="4 6" id="KW-0378">Hydrolase</keyword>
<dbReference type="Gene3D" id="3.40.50.1010">
    <property type="entry name" value="5'-nuclease"/>
    <property type="match status" value="1"/>
</dbReference>
<dbReference type="EC" id="3.1.-.-" evidence="6"/>
<reference evidence="8 10" key="2">
    <citation type="journal article" date="2004" name="Nat. Biotechnol.">
        <title>Complete genome sequence of the metabolically versatile photosynthetic bacterium Rhodopseudomonas palustris.</title>
        <authorList>
            <person name="Larimer F.W."/>
            <person name="Chain P."/>
            <person name="Hauser L."/>
            <person name="Lamerdin J."/>
            <person name="Malfatti S."/>
            <person name="Do L."/>
            <person name="Land M.L."/>
            <person name="Pelletier D.A."/>
            <person name="Beatty J.T."/>
            <person name="Lang A.S."/>
            <person name="Tabita F.R."/>
            <person name="Gibson J.L."/>
            <person name="Hanson T.E."/>
            <person name="Bobst C."/>
            <person name="Torres J.L."/>
            <person name="Peres C."/>
            <person name="Harrison F.H."/>
            <person name="Gibson J."/>
            <person name="Harwood C.S."/>
        </authorList>
    </citation>
    <scope>NUCLEOTIDE SEQUENCE [LARGE SCALE GENOMIC DNA]</scope>
    <source>
        <strain evidence="10">ATCC BAA-98 / CGA009</strain>
        <strain evidence="8">CGA009</strain>
    </source>
</reference>
<keyword evidence="2 6" id="KW-0540">Nuclease</keyword>
<proteinExistence type="inferred from homology"/>
<dbReference type="AlphaFoldDB" id="Q6N490"/>
<evidence type="ECO:0000256" key="1">
    <source>
        <dbReference type="ARBA" id="ARBA00022649"/>
    </source>
</evidence>
<feature type="binding site" evidence="6">
    <location>
        <position position="6"/>
    </location>
    <ligand>
        <name>Mg(2+)</name>
        <dbReference type="ChEBI" id="CHEBI:18420"/>
    </ligand>
</feature>
<keyword evidence="3 6" id="KW-0479">Metal-binding</keyword>
<dbReference type="InterPro" id="IPR044153">
    <property type="entry name" value="PIN_Pae0151-like"/>
</dbReference>
<comment type="similarity">
    <text evidence="6">Belongs to the PINc/VapC protein family.</text>
</comment>
<feature type="binding site" evidence="6">
    <location>
        <position position="97"/>
    </location>
    <ligand>
        <name>Mg(2+)</name>
        <dbReference type="ChEBI" id="CHEBI:18420"/>
    </ligand>
</feature>
<dbReference type="EMBL" id="CP116810">
    <property type="protein sequence ID" value="WCL93619.1"/>
    <property type="molecule type" value="Genomic_DNA"/>
</dbReference>
<dbReference type="HOGENOM" id="CLU_121774_1_2_5"/>
<comment type="function">
    <text evidence="6">Toxic component of a toxin-antitoxin (TA) system. An RNase.</text>
</comment>
<evidence type="ECO:0000313" key="8">
    <source>
        <dbReference type="EMBL" id="CAE28890.1"/>
    </source>
</evidence>
<dbReference type="PANTHER" id="PTHR35901">
    <property type="entry name" value="RIBONUCLEASE VAPC3"/>
    <property type="match status" value="1"/>
</dbReference>
<evidence type="ECO:0000256" key="3">
    <source>
        <dbReference type="ARBA" id="ARBA00022723"/>
    </source>
</evidence>
<gene>
    <name evidence="6" type="primary">vapC</name>
    <name evidence="8" type="ordered locus">RPA3449</name>
    <name evidence="9" type="ORF">TX73_017850</name>
</gene>
<dbReference type="RefSeq" id="WP_011158991.1">
    <property type="nucleotide sequence ID" value="NZ_CP116810.1"/>
</dbReference>